<accession>A0A5B8Y0G0</accession>
<dbReference type="OrthoDB" id="9804774at2"/>
<dbReference type="PRINTS" id="PR00081">
    <property type="entry name" value="GDHRDH"/>
</dbReference>
<protein>
    <submittedName>
        <fullName evidence="4">SDR family oxidoreductase</fullName>
    </submittedName>
</protein>
<gene>
    <name evidence="4" type="ORF">FIV42_05905</name>
</gene>
<evidence type="ECO:0000313" key="5">
    <source>
        <dbReference type="Proteomes" id="UP000315995"/>
    </source>
</evidence>
<evidence type="ECO:0000313" key="4">
    <source>
        <dbReference type="EMBL" id="QDG50281.1"/>
    </source>
</evidence>
<reference evidence="4 5" key="1">
    <citation type="submission" date="2019-06" db="EMBL/GenBank/DDBJ databases">
        <title>Persicimonas caeni gen. nov., sp. nov., a predatory bacterium isolated from solar saltern.</title>
        <authorList>
            <person name="Wang S."/>
        </authorList>
    </citation>
    <scope>NUCLEOTIDE SEQUENCE [LARGE SCALE GENOMIC DNA]</scope>
    <source>
        <strain evidence="4 5">YN101</strain>
    </source>
</reference>
<sequence>MNLSDVKIIVTGAASGMGRAFSLMLARDGAAVMACDIDEAGLASLKEEAEGTLETCVADVTDEASVANLVETTVDALGGVNGVVNNAGIFRDALLVKKDRKTGDIRKMTMDEWQSVIDVDLTGPFLCTREVAAHIIESGGEGGVIVNISSVSRHGNRGQSNYSAAKAGLIADTKLWAEELSRHGIRVGAVAPGFIDTPILQGMPERMLEKMTAQIPLGRVGKPEEIYQAVKFVIECDYFTGRCIDVDGGVQV</sequence>
<name>A0A4Y6PPK1_PERCE</name>
<dbReference type="Pfam" id="PF13561">
    <property type="entry name" value="adh_short_C2"/>
    <property type="match status" value="1"/>
</dbReference>
<accession>A0A4Y6PPK1</accession>
<evidence type="ECO:0000256" key="1">
    <source>
        <dbReference type="ARBA" id="ARBA00006484"/>
    </source>
</evidence>
<organism evidence="4 5">
    <name type="scientific">Persicimonas caeni</name>
    <dbReference type="NCBI Taxonomy" id="2292766"/>
    <lineage>
        <taxon>Bacteria</taxon>
        <taxon>Deltaproteobacteria</taxon>
        <taxon>Bradymonadales</taxon>
        <taxon>Bradymonadaceae</taxon>
        <taxon>Persicimonas</taxon>
    </lineage>
</organism>
<evidence type="ECO:0000259" key="3">
    <source>
        <dbReference type="SMART" id="SM00822"/>
    </source>
</evidence>
<dbReference type="InterPro" id="IPR036291">
    <property type="entry name" value="NAD(P)-bd_dom_sf"/>
</dbReference>
<keyword evidence="2" id="KW-0560">Oxidoreductase</keyword>
<dbReference type="Proteomes" id="UP000315995">
    <property type="component" value="Chromosome"/>
</dbReference>
<feature type="domain" description="Ketoreductase" evidence="3">
    <location>
        <begin position="6"/>
        <end position="198"/>
    </location>
</feature>
<dbReference type="Gene3D" id="3.40.50.720">
    <property type="entry name" value="NAD(P)-binding Rossmann-like Domain"/>
    <property type="match status" value="1"/>
</dbReference>
<dbReference type="PANTHER" id="PTHR42760:SF135">
    <property type="entry name" value="BLL7886 PROTEIN"/>
    <property type="match status" value="1"/>
</dbReference>
<evidence type="ECO:0000256" key="2">
    <source>
        <dbReference type="ARBA" id="ARBA00023002"/>
    </source>
</evidence>
<dbReference type="AlphaFoldDB" id="A0A4Y6PPK1"/>
<dbReference type="PANTHER" id="PTHR42760">
    <property type="entry name" value="SHORT-CHAIN DEHYDROGENASES/REDUCTASES FAMILY MEMBER"/>
    <property type="match status" value="1"/>
</dbReference>
<dbReference type="NCBIfam" id="NF006072">
    <property type="entry name" value="PRK08217.1"/>
    <property type="match status" value="1"/>
</dbReference>
<dbReference type="InterPro" id="IPR057326">
    <property type="entry name" value="KR_dom"/>
</dbReference>
<dbReference type="EMBL" id="CP041186">
    <property type="protein sequence ID" value="QDG50281.1"/>
    <property type="molecule type" value="Genomic_DNA"/>
</dbReference>
<dbReference type="SUPFAM" id="SSF51735">
    <property type="entry name" value="NAD(P)-binding Rossmann-fold domains"/>
    <property type="match status" value="1"/>
</dbReference>
<comment type="similarity">
    <text evidence="1">Belongs to the short-chain dehydrogenases/reductases (SDR) family.</text>
</comment>
<dbReference type="FunFam" id="3.40.50.720:FF:000173">
    <property type="entry name" value="3-oxoacyl-[acyl-carrier protein] reductase"/>
    <property type="match status" value="1"/>
</dbReference>
<proteinExistence type="inferred from homology"/>
<dbReference type="SMART" id="SM00822">
    <property type="entry name" value="PKS_KR"/>
    <property type="match status" value="1"/>
</dbReference>
<dbReference type="GO" id="GO:0030497">
    <property type="term" value="P:fatty acid elongation"/>
    <property type="evidence" value="ECO:0007669"/>
    <property type="project" value="TreeGrafter"/>
</dbReference>
<dbReference type="PRINTS" id="PR00080">
    <property type="entry name" value="SDRFAMILY"/>
</dbReference>
<dbReference type="RefSeq" id="WP_141196777.1">
    <property type="nucleotide sequence ID" value="NZ_CP041186.1"/>
</dbReference>
<dbReference type="InterPro" id="IPR002347">
    <property type="entry name" value="SDR_fam"/>
</dbReference>
<keyword evidence="5" id="KW-1185">Reference proteome</keyword>
<dbReference type="GO" id="GO:0016616">
    <property type="term" value="F:oxidoreductase activity, acting on the CH-OH group of donors, NAD or NADP as acceptor"/>
    <property type="evidence" value="ECO:0007669"/>
    <property type="project" value="TreeGrafter"/>
</dbReference>